<organism evidence="1">
    <name type="scientific">Bradyrhizobium barranii subsp. barranii</name>
    <dbReference type="NCBI Taxonomy" id="2823807"/>
    <lineage>
        <taxon>Bacteria</taxon>
        <taxon>Pseudomonadati</taxon>
        <taxon>Pseudomonadota</taxon>
        <taxon>Alphaproteobacteria</taxon>
        <taxon>Hyphomicrobiales</taxon>
        <taxon>Nitrobacteraceae</taxon>
        <taxon>Bradyrhizobium</taxon>
        <taxon>Bradyrhizobium barranii</taxon>
    </lineage>
</organism>
<evidence type="ECO:0000313" key="1">
    <source>
        <dbReference type="EMBL" id="NYY94717.1"/>
    </source>
</evidence>
<protein>
    <submittedName>
        <fullName evidence="1">Uncharacterized protein</fullName>
    </submittedName>
</protein>
<evidence type="ECO:0000313" key="3">
    <source>
        <dbReference type="Proteomes" id="UP000564836"/>
    </source>
</evidence>
<reference evidence="1" key="2">
    <citation type="submission" date="2020-06" db="EMBL/GenBank/DDBJ databases">
        <title>Whole Genome Sequence of Bradyrhizobium sp. Strain 323S2.</title>
        <authorList>
            <person name="Bromfield E.S.P."/>
        </authorList>
    </citation>
    <scope>NUCLEOTIDE SEQUENCE [LARGE SCALE GENOMIC DNA]</scope>
    <source>
        <strain evidence="1">323S2</strain>
    </source>
</reference>
<evidence type="ECO:0000313" key="2">
    <source>
        <dbReference type="EMBL" id="UGX98452.1"/>
    </source>
</evidence>
<dbReference type="RefSeq" id="WP_155795197.1">
    <property type="nucleotide sequence ID" value="NZ_CP088280.1"/>
</dbReference>
<proteinExistence type="predicted"/>
<dbReference type="AlphaFoldDB" id="A0A7Z0QL69"/>
<sequence length="53" mass="5973">MALIIRSTSLDHIVFEGDALRVVLLEPSFRGVDRREDLDVIDVADLLGVLRRP</sequence>
<name>A0A7Z0QL69_9BRAD</name>
<dbReference type="EMBL" id="CP088280">
    <property type="protein sequence ID" value="UGX98452.1"/>
    <property type="molecule type" value="Genomic_DNA"/>
</dbReference>
<dbReference type="Proteomes" id="UP000564836">
    <property type="component" value="Chromosome"/>
</dbReference>
<gene>
    <name evidence="2" type="ORF">G6321_00026360</name>
    <name evidence="1" type="ORF">G6321_41875</name>
</gene>
<accession>A0A7Z0QL69</accession>
<reference evidence="2 3" key="3">
    <citation type="journal article" date="2022" name="Int. J. Syst. Evol. Microbiol.">
        <title>Strains of Bradyrhizobium barranii sp. nov. associated with legumes native to Canada are symbionts of soybeans and belong to different subspecies (subsp. barranii subsp. nov. and subsp. apii subsp. nov.) and symbiovars (sv. glycinearum and sv. septentrionale).</title>
        <authorList>
            <person name="Bromfield E.S.P."/>
            <person name="Cloutier S."/>
            <person name="Wasai-Hara S."/>
            <person name="Minamisawa K."/>
        </authorList>
    </citation>
    <scope>NUCLEOTIDE SEQUENCE [LARGE SCALE GENOMIC DNA]</scope>
    <source>
        <strain evidence="2 3">323S2</strain>
    </source>
</reference>
<dbReference type="EMBL" id="JACBFH010000001">
    <property type="protein sequence ID" value="NYY94717.1"/>
    <property type="molecule type" value="Genomic_DNA"/>
</dbReference>
<reference evidence="2 3" key="1">
    <citation type="journal article" date="2017" name="Syst. Appl. Microbiol.">
        <title>Soybeans inoculated with root zone soils of Canadian native legumes harbour diverse and novel Bradyrhizobium spp. that possess agricultural potential.</title>
        <authorList>
            <person name="Bromfield E.S.P."/>
            <person name="Cloutier S."/>
            <person name="Tambong J.T."/>
            <person name="Tran Thi T.V."/>
        </authorList>
    </citation>
    <scope>NUCLEOTIDE SEQUENCE [LARGE SCALE GENOMIC DNA]</scope>
    <source>
        <strain evidence="2 3">323S2</strain>
    </source>
</reference>